<name>A0A1I1GEN1_9GAMM</name>
<dbReference type="InterPro" id="IPR001497">
    <property type="entry name" value="MethylDNA_cys_MeTrfase_AS"/>
</dbReference>
<dbReference type="FunFam" id="1.10.10.10:FF:000214">
    <property type="entry name" value="Methylated-DNA--protein-cysteine methyltransferase"/>
    <property type="match status" value="1"/>
</dbReference>
<dbReference type="Proteomes" id="UP000199058">
    <property type="component" value="Unassembled WGS sequence"/>
</dbReference>
<dbReference type="PROSITE" id="PS00374">
    <property type="entry name" value="MGMT"/>
    <property type="match status" value="1"/>
</dbReference>
<dbReference type="GO" id="GO:0003908">
    <property type="term" value="F:methylated-DNA-[protein]-cysteine S-methyltransferase activity"/>
    <property type="evidence" value="ECO:0007669"/>
    <property type="project" value="UniProtKB-EC"/>
</dbReference>
<dbReference type="RefSeq" id="WP_091961280.1">
    <property type="nucleotide sequence ID" value="NZ_FOLH01000002.1"/>
</dbReference>
<organism evidence="10 11">
    <name type="scientific">Marinospirillum celere</name>
    <dbReference type="NCBI Taxonomy" id="1122252"/>
    <lineage>
        <taxon>Bacteria</taxon>
        <taxon>Pseudomonadati</taxon>
        <taxon>Pseudomonadota</taxon>
        <taxon>Gammaproteobacteria</taxon>
        <taxon>Oceanospirillales</taxon>
        <taxon>Oceanospirillaceae</taxon>
        <taxon>Marinospirillum</taxon>
    </lineage>
</organism>
<keyword evidence="11" id="KW-1185">Reference proteome</keyword>
<gene>
    <name evidence="10" type="ORF">SAMN05660443_1451</name>
</gene>
<keyword evidence="6" id="KW-0227">DNA damage</keyword>
<proteinExistence type="inferred from homology"/>
<comment type="similarity">
    <text evidence="2">Belongs to the MGMT family.</text>
</comment>
<dbReference type="EMBL" id="FOLH01000002">
    <property type="protein sequence ID" value="SFC07610.1"/>
    <property type="molecule type" value="Genomic_DNA"/>
</dbReference>
<comment type="catalytic activity">
    <reaction evidence="1">
        <text>a 4-O-methyl-thymidine in DNA + L-cysteinyl-[protein] = a thymidine in DNA + S-methyl-L-cysteinyl-[protein]</text>
        <dbReference type="Rhea" id="RHEA:53428"/>
        <dbReference type="Rhea" id="RHEA-COMP:10131"/>
        <dbReference type="Rhea" id="RHEA-COMP:10132"/>
        <dbReference type="Rhea" id="RHEA-COMP:13555"/>
        <dbReference type="Rhea" id="RHEA-COMP:13556"/>
        <dbReference type="ChEBI" id="CHEBI:29950"/>
        <dbReference type="ChEBI" id="CHEBI:82612"/>
        <dbReference type="ChEBI" id="CHEBI:137386"/>
        <dbReference type="ChEBI" id="CHEBI:137387"/>
        <dbReference type="EC" id="2.1.1.63"/>
    </reaction>
</comment>
<keyword evidence="7" id="KW-0234">DNA repair</keyword>
<evidence type="ECO:0000256" key="2">
    <source>
        <dbReference type="ARBA" id="ARBA00008711"/>
    </source>
</evidence>
<evidence type="ECO:0000256" key="7">
    <source>
        <dbReference type="ARBA" id="ARBA00023204"/>
    </source>
</evidence>
<dbReference type="AlphaFoldDB" id="A0A1I1GEN1"/>
<comment type="catalytic activity">
    <reaction evidence="8">
        <text>a 6-O-methyl-2'-deoxyguanosine in DNA + L-cysteinyl-[protein] = S-methyl-L-cysteinyl-[protein] + a 2'-deoxyguanosine in DNA</text>
        <dbReference type="Rhea" id="RHEA:24000"/>
        <dbReference type="Rhea" id="RHEA-COMP:10131"/>
        <dbReference type="Rhea" id="RHEA-COMP:10132"/>
        <dbReference type="Rhea" id="RHEA-COMP:11367"/>
        <dbReference type="Rhea" id="RHEA-COMP:11368"/>
        <dbReference type="ChEBI" id="CHEBI:29950"/>
        <dbReference type="ChEBI" id="CHEBI:82612"/>
        <dbReference type="ChEBI" id="CHEBI:85445"/>
        <dbReference type="ChEBI" id="CHEBI:85448"/>
        <dbReference type="EC" id="2.1.1.63"/>
    </reaction>
</comment>
<evidence type="ECO:0000259" key="9">
    <source>
        <dbReference type="Pfam" id="PF01035"/>
    </source>
</evidence>
<evidence type="ECO:0000313" key="11">
    <source>
        <dbReference type="Proteomes" id="UP000199058"/>
    </source>
</evidence>
<dbReference type="InterPro" id="IPR036217">
    <property type="entry name" value="MethylDNA_cys_MeTrfase_DNAb"/>
</dbReference>
<protein>
    <recommendedName>
        <fullName evidence="3">methylated-DNA--[protein]-cysteine S-methyltransferase</fullName>
        <ecNumber evidence="3">2.1.1.63</ecNumber>
    </recommendedName>
</protein>
<dbReference type="PANTHER" id="PTHR10815:SF13">
    <property type="entry name" value="METHYLATED-DNA--PROTEIN-CYSTEINE METHYLTRANSFERASE"/>
    <property type="match status" value="1"/>
</dbReference>
<sequence length="177" mass="19346">MNLQPIIAASEKTPQWGEFQTGWGNAIFIVTDKGLAVLQPLACDEEFDELIQQQLEPAGVKKLSAGLRVLWSQKISEALVNPALVANLPLDLKGSPFQKSVWQMLLQLRAGQTVTYSELAALVDRPKAVRAVATACAANPLALLVPCHRVLRKDGGLGGYRWGVEMKRYLLKKEGAL</sequence>
<evidence type="ECO:0000313" key="10">
    <source>
        <dbReference type="EMBL" id="SFC07610.1"/>
    </source>
</evidence>
<dbReference type="NCBIfam" id="TIGR00589">
    <property type="entry name" value="ogt"/>
    <property type="match status" value="1"/>
</dbReference>
<dbReference type="Gene3D" id="1.10.10.10">
    <property type="entry name" value="Winged helix-like DNA-binding domain superfamily/Winged helix DNA-binding domain"/>
    <property type="match status" value="1"/>
</dbReference>
<evidence type="ECO:0000256" key="3">
    <source>
        <dbReference type="ARBA" id="ARBA00011918"/>
    </source>
</evidence>
<dbReference type="SUPFAM" id="SSF46767">
    <property type="entry name" value="Methylated DNA-protein cysteine methyltransferase, C-terminal domain"/>
    <property type="match status" value="1"/>
</dbReference>
<dbReference type="PANTHER" id="PTHR10815">
    <property type="entry name" value="METHYLATED-DNA--PROTEIN-CYSTEINE METHYLTRANSFERASE"/>
    <property type="match status" value="1"/>
</dbReference>
<dbReference type="OrthoDB" id="9811249at2"/>
<evidence type="ECO:0000256" key="4">
    <source>
        <dbReference type="ARBA" id="ARBA00022603"/>
    </source>
</evidence>
<evidence type="ECO:0000256" key="8">
    <source>
        <dbReference type="ARBA" id="ARBA00049348"/>
    </source>
</evidence>
<accession>A0A1I1GEN1</accession>
<dbReference type="InterPro" id="IPR014048">
    <property type="entry name" value="MethylDNA_cys_MeTrfase_DNA-bd"/>
</dbReference>
<keyword evidence="5 10" id="KW-0808">Transferase</keyword>
<dbReference type="STRING" id="1122252.SAMN05660443_1451"/>
<feature type="domain" description="Methylated-DNA-[protein]-cysteine S-methyltransferase DNA binding" evidence="9">
    <location>
        <begin position="96"/>
        <end position="176"/>
    </location>
</feature>
<evidence type="ECO:0000256" key="6">
    <source>
        <dbReference type="ARBA" id="ARBA00022763"/>
    </source>
</evidence>
<keyword evidence="4 10" id="KW-0489">Methyltransferase</keyword>
<evidence type="ECO:0000256" key="5">
    <source>
        <dbReference type="ARBA" id="ARBA00022679"/>
    </source>
</evidence>
<dbReference type="InterPro" id="IPR036388">
    <property type="entry name" value="WH-like_DNA-bd_sf"/>
</dbReference>
<dbReference type="GO" id="GO:0032259">
    <property type="term" value="P:methylation"/>
    <property type="evidence" value="ECO:0007669"/>
    <property type="project" value="UniProtKB-KW"/>
</dbReference>
<reference evidence="10 11" key="1">
    <citation type="submission" date="2016-10" db="EMBL/GenBank/DDBJ databases">
        <authorList>
            <person name="de Groot N.N."/>
        </authorList>
    </citation>
    <scope>NUCLEOTIDE SEQUENCE [LARGE SCALE GENOMIC DNA]</scope>
    <source>
        <strain evidence="10 11">DSM 18438</strain>
    </source>
</reference>
<dbReference type="CDD" id="cd06445">
    <property type="entry name" value="ATase"/>
    <property type="match status" value="1"/>
</dbReference>
<dbReference type="EC" id="2.1.1.63" evidence="3"/>
<evidence type="ECO:0000256" key="1">
    <source>
        <dbReference type="ARBA" id="ARBA00001286"/>
    </source>
</evidence>
<dbReference type="Pfam" id="PF01035">
    <property type="entry name" value="DNA_binding_1"/>
    <property type="match status" value="1"/>
</dbReference>
<dbReference type="GO" id="GO:0006281">
    <property type="term" value="P:DNA repair"/>
    <property type="evidence" value="ECO:0007669"/>
    <property type="project" value="UniProtKB-KW"/>
</dbReference>